<dbReference type="EMBL" id="DXCX01000016">
    <property type="protein sequence ID" value="HIY72613.1"/>
    <property type="molecule type" value="Genomic_DNA"/>
</dbReference>
<keyword evidence="1" id="KW-0812">Transmembrane</keyword>
<dbReference type="InterPro" id="IPR036890">
    <property type="entry name" value="HATPase_C_sf"/>
</dbReference>
<feature type="transmembrane region" description="Helical" evidence="1">
    <location>
        <begin position="185"/>
        <end position="205"/>
    </location>
</feature>
<evidence type="ECO:0000313" key="4">
    <source>
        <dbReference type="Proteomes" id="UP000886824"/>
    </source>
</evidence>
<reference evidence="3" key="2">
    <citation type="submission" date="2021-04" db="EMBL/GenBank/DDBJ databases">
        <authorList>
            <person name="Gilroy R."/>
        </authorList>
    </citation>
    <scope>NUCLEOTIDE SEQUENCE</scope>
    <source>
        <strain evidence="3">CHK33-7979</strain>
    </source>
</reference>
<reference evidence="3" key="1">
    <citation type="journal article" date="2021" name="PeerJ">
        <title>Extensive microbial diversity within the chicken gut microbiome revealed by metagenomics and culture.</title>
        <authorList>
            <person name="Gilroy R."/>
            <person name="Ravi A."/>
            <person name="Getino M."/>
            <person name="Pursley I."/>
            <person name="Horton D.L."/>
            <person name="Alikhan N.F."/>
            <person name="Baker D."/>
            <person name="Gharbi K."/>
            <person name="Hall N."/>
            <person name="Watson M."/>
            <person name="Adriaenssens E.M."/>
            <person name="Foster-Nyarko E."/>
            <person name="Jarju S."/>
            <person name="Secka A."/>
            <person name="Antonio M."/>
            <person name="Oren A."/>
            <person name="Chaudhuri R.R."/>
            <person name="La Ragione R."/>
            <person name="Hildebrand F."/>
            <person name="Pallen M.J."/>
        </authorList>
    </citation>
    <scope>NUCLEOTIDE SEQUENCE</scope>
    <source>
        <strain evidence="3">CHK33-7979</strain>
    </source>
</reference>
<dbReference type="Pfam" id="PF14501">
    <property type="entry name" value="HATPase_c_5"/>
    <property type="match status" value="1"/>
</dbReference>
<gene>
    <name evidence="3" type="ORF">H9826_01380</name>
</gene>
<feature type="transmembrane region" description="Helical" evidence="1">
    <location>
        <begin position="6"/>
        <end position="25"/>
    </location>
</feature>
<evidence type="ECO:0000256" key="1">
    <source>
        <dbReference type="SAM" id="Phobius"/>
    </source>
</evidence>
<dbReference type="PANTHER" id="PTHR40448:SF1">
    <property type="entry name" value="TWO-COMPONENT SENSOR HISTIDINE KINASE"/>
    <property type="match status" value="1"/>
</dbReference>
<feature type="transmembrane region" description="Helical" evidence="1">
    <location>
        <begin position="155"/>
        <end position="173"/>
    </location>
</feature>
<organism evidence="3 4">
    <name type="scientific">Candidatus Intestinimonas merdavium</name>
    <dbReference type="NCBI Taxonomy" id="2838622"/>
    <lineage>
        <taxon>Bacteria</taxon>
        <taxon>Bacillati</taxon>
        <taxon>Bacillota</taxon>
        <taxon>Clostridia</taxon>
        <taxon>Eubacteriales</taxon>
        <taxon>Intestinimonas</taxon>
    </lineage>
</organism>
<dbReference type="GO" id="GO:0042802">
    <property type="term" value="F:identical protein binding"/>
    <property type="evidence" value="ECO:0007669"/>
    <property type="project" value="TreeGrafter"/>
</dbReference>
<dbReference type="SUPFAM" id="SSF55874">
    <property type="entry name" value="ATPase domain of HSP90 chaperone/DNA topoisomerase II/histidine kinase"/>
    <property type="match status" value="1"/>
</dbReference>
<dbReference type="InterPro" id="IPR032834">
    <property type="entry name" value="NatK-like_C"/>
</dbReference>
<evidence type="ECO:0000313" key="3">
    <source>
        <dbReference type="EMBL" id="HIY72613.1"/>
    </source>
</evidence>
<protein>
    <submittedName>
        <fullName evidence="3">GHKL domain-containing protein</fullName>
    </submittedName>
</protein>
<feature type="transmembrane region" description="Helical" evidence="1">
    <location>
        <begin position="32"/>
        <end position="53"/>
    </location>
</feature>
<dbReference type="Proteomes" id="UP000886824">
    <property type="component" value="Unassembled WGS sequence"/>
</dbReference>
<name>A0A9D2CDI8_9FIRM</name>
<feature type="transmembrane region" description="Helical" evidence="1">
    <location>
        <begin position="116"/>
        <end position="134"/>
    </location>
</feature>
<feature type="transmembrane region" description="Helical" evidence="1">
    <location>
        <begin position="59"/>
        <end position="77"/>
    </location>
</feature>
<comment type="caution">
    <text evidence="3">The sequence shown here is derived from an EMBL/GenBank/DDBJ whole genome shotgun (WGS) entry which is preliminary data.</text>
</comment>
<evidence type="ECO:0000259" key="2">
    <source>
        <dbReference type="Pfam" id="PF14501"/>
    </source>
</evidence>
<dbReference type="CDD" id="cd16935">
    <property type="entry name" value="HATPase_AgrC-ComD-like"/>
    <property type="match status" value="1"/>
</dbReference>
<keyword evidence="1" id="KW-0472">Membrane</keyword>
<feature type="domain" description="Sensor histidine kinase NatK-like C-terminal" evidence="2">
    <location>
        <begin position="334"/>
        <end position="429"/>
    </location>
</feature>
<feature type="transmembrane region" description="Helical" evidence="1">
    <location>
        <begin position="89"/>
        <end position="110"/>
    </location>
</feature>
<sequence>METVFYTFCAYLPIHLLAYLPFLDILRFGRGWMAVTVVGNMTLHLLGVDWVISIGRPELVQAVGGAMVPISLALYFLNIKLAPSKLLFTYVLLVNYQTIALGIAAFLSVNVFHASAQSWECGVICLALFALAWLPMYRLFHYAARQVYRIDAPHLWRVIWVIPALMSGIVTVLTGTAQDRLVGSWQFLFARTSLLACVVVVYWVLIHALEGIQKQAALQEKLNFGVHLLEVQIAEQKKHSQLMVEHTEQLRRQRHDLRHQLAAIRGLTREDNTRLKEYIDGLIQDIPAAPQAYCENLTVNAIVSHYAALYQERGIEAEFQLTVPTRTEEITDAELCVIFGNLLENALEACGRMVEGRRFIRIKSKVHLGTLTITMDNSFDGHVQIENGRYRSSKREDFGVGLTSIQTVAQECGGEAWFEADGRVFHSAVYLRT</sequence>
<accession>A0A9D2CDI8</accession>
<dbReference type="Gene3D" id="3.30.565.10">
    <property type="entry name" value="Histidine kinase-like ATPase, C-terminal domain"/>
    <property type="match status" value="1"/>
</dbReference>
<proteinExistence type="predicted"/>
<dbReference type="AlphaFoldDB" id="A0A9D2CDI8"/>
<keyword evidence="1" id="KW-1133">Transmembrane helix</keyword>
<dbReference type="PANTHER" id="PTHR40448">
    <property type="entry name" value="TWO-COMPONENT SENSOR HISTIDINE KINASE"/>
    <property type="match status" value="1"/>
</dbReference>